<dbReference type="Pfam" id="PF00903">
    <property type="entry name" value="Glyoxalase"/>
    <property type="match status" value="1"/>
</dbReference>
<gene>
    <name evidence="3" type="ORF">OJ997_04590</name>
</gene>
<dbReference type="RefSeq" id="WP_270023852.1">
    <property type="nucleotide sequence ID" value="NZ_JAPDDP010000005.1"/>
</dbReference>
<accession>A0A9X3N4I1</accession>
<name>A0A9X3N4I1_9ACTN</name>
<protein>
    <submittedName>
        <fullName evidence="3">VOC family protein</fullName>
    </submittedName>
</protein>
<feature type="domain" description="VOC" evidence="2">
    <location>
        <begin position="19"/>
        <end position="154"/>
    </location>
</feature>
<evidence type="ECO:0000313" key="4">
    <source>
        <dbReference type="Proteomes" id="UP001147653"/>
    </source>
</evidence>
<organism evidence="3 4">
    <name type="scientific">Solirubrobacter phytolaccae</name>
    <dbReference type="NCBI Taxonomy" id="1404360"/>
    <lineage>
        <taxon>Bacteria</taxon>
        <taxon>Bacillati</taxon>
        <taxon>Actinomycetota</taxon>
        <taxon>Thermoleophilia</taxon>
        <taxon>Solirubrobacterales</taxon>
        <taxon>Solirubrobacteraceae</taxon>
        <taxon>Solirubrobacter</taxon>
    </lineage>
</organism>
<proteinExistence type="predicted"/>
<dbReference type="Gene3D" id="3.10.180.10">
    <property type="entry name" value="2,3-Dihydroxybiphenyl 1,2-Dioxygenase, domain 1"/>
    <property type="match status" value="1"/>
</dbReference>
<evidence type="ECO:0000313" key="3">
    <source>
        <dbReference type="EMBL" id="MDA0179563.1"/>
    </source>
</evidence>
<feature type="region of interest" description="Disordered" evidence="1">
    <location>
        <begin position="120"/>
        <end position="148"/>
    </location>
</feature>
<dbReference type="InterPro" id="IPR004360">
    <property type="entry name" value="Glyas_Fos-R_dOase_dom"/>
</dbReference>
<dbReference type="SUPFAM" id="SSF54593">
    <property type="entry name" value="Glyoxalase/Bleomycin resistance protein/Dihydroxybiphenyl dioxygenase"/>
    <property type="match status" value="1"/>
</dbReference>
<dbReference type="InterPro" id="IPR037523">
    <property type="entry name" value="VOC_core"/>
</dbReference>
<evidence type="ECO:0000256" key="1">
    <source>
        <dbReference type="SAM" id="MobiDB-lite"/>
    </source>
</evidence>
<dbReference type="AlphaFoldDB" id="A0A9X3N4I1"/>
<feature type="compositionally biased region" description="Basic and acidic residues" evidence="1">
    <location>
        <begin position="122"/>
        <end position="131"/>
    </location>
</feature>
<comment type="caution">
    <text evidence="3">The sequence shown here is derived from an EMBL/GenBank/DDBJ whole genome shotgun (WGS) entry which is preliminary data.</text>
</comment>
<dbReference type="PROSITE" id="PS51819">
    <property type="entry name" value="VOC"/>
    <property type="match status" value="1"/>
</dbReference>
<evidence type="ECO:0000259" key="2">
    <source>
        <dbReference type="PROSITE" id="PS51819"/>
    </source>
</evidence>
<keyword evidence="4" id="KW-1185">Reference proteome</keyword>
<dbReference type="EMBL" id="JAPDDP010000005">
    <property type="protein sequence ID" value="MDA0179563.1"/>
    <property type="molecule type" value="Genomic_DNA"/>
</dbReference>
<dbReference type="Proteomes" id="UP001147653">
    <property type="component" value="Unassembled WGS sequence"/>
</dbReference>
<sequence length="161" mass="17303">MTATQINPASALPTTGEFRLEVIAIPVSDVDRAKQFYGSLGWREDVDFKIRPDFRVVHMTPPGSPASVLFGKGVTNAEPGSVSALTLAVDDVDAARAELVSRGIDVSEVFHGASGFDLAGQDAREPGRDPENQSYSSWASFSDPDGNGWLLQEIKTRLPGR</sequence>
<reference evidence="3" key="1">
    <citation type="submission" date="2022-10" db="EMBL/GenBank/DDBJ databases">
        <title>The WGS of Solirubrobacter phytolaccae KCTC 29190.</title>
        <authorList>
            <person name="Jiang Z."/>
        </authorList>
    </citation>
    <scope>NUCLEOTIDE SEQUENCE</scope>
    <source>
        <strain evidence="3">KCTC 29190</strain>
    </source>
</reference>
<dbReference type="InterPro" id="IPR029068">
    <property type="entry name" value="Glyas_Bleomycin-R_OHBP_Dase"/>
</dbReference>